<protein>
    <recommendedName>
        <fullName evidence="4">PH domain-containing protein</fullName>
    </recommendedName>
</protein>
<dbReference type="Proteomes" id="UP001451303">
    <property type="component" value="Unassembled WGS sequence"/>
</dbReference>
<evidence type="ECO:0000313" key="3">
    <source>
        <dbReference type="Proteomes" id="UP001451303"/>
    </source>
</evidence>
<gene>
    <name evidence="2" type="ORF">QR685DRAFT_86616</name>
</gene>
<proteinExistence type="predicted"/>
<feature type="region of interest" description="Disordered" evidence="1">
    <location>
        <begin position="587"/>
        <end position="644"/>
    </location>
</feature>
<evidence type="ECO:0000313" key="2">
    <source>
        <dbReference type="EMBL" id="KAL0467392.1"/>
    </source>
</evidence>
<feature type="compositionally biased region" description="Polar residues" evidence="1">
    <location>
        <begin position="606"/>
        <end position="615"/>
    </location>
</feature>
<feature type="compositionally biased region" description="Acidic residues" evidence="1">
    <location>
        <begin position="416"/>
        <end position="439"/>
    </location>
</feature>
<sequence>MVMEGILCVPPDRGPIIGRAVWKPRYVVLGNGLREPQIQSGLGRSQSNRSSTPARMQIKVSPDTMYLSIYKSKEDWEPALQVAVSLITDCQVQMLAHRKQGPVLPTMVVNVAPDPAAEKMRKRRSSRTAGLSTGKDSIPSTLLFRAGEESQSQPSLHEWARFIQQLIRPNVVTEGQAIQPPLSPITPASPSFVNPFSPRSGDQQQHRPSSGSASSRPSFHPMNFAPLFTCRERPVTLVDTPSLHSKRSDVSSQTSSMNPALGHQHYMAMFPADLPSPATTVGEYQGEFIEGWTSAQGRSSALSSPVRGRDNSVGSHSPAPLSHQTLDPTSPPGPRETILDRAFQMRCIPGSERDVPGEEKLSSLARFDALMRELDDKRKKREADEARSRSATLATSDPATERPGLKSAWDVAEASSPEEDIDEEDEDSDLPEAERDSEDGFMIPSSTRRALEFITGRNELASPQKQSSRQPIRVPLMYNADALNALSSGGGSSSRPQTGYSHRSRPSIGARTQSQPQMTEMLAAYGSPLMGVLEGHSETSFEEGNIATAMNSTAATPLQHSHRHSTSSGKRLSFSDFTKRLGSTSSLLLVQTNNSPGSSRGSSNSEADSTQVQPQQRPPSPLQGDKMIPRSAGSLPQRSIDRDALDKRCGWRGSVGVFGGPEGGFL</sequence>
<feature type="region of interest" description="Disordered" evidence="1">
    <location>
        <begin position="376"/>
        <end position="444"/>
    </location>
</feature>
<feature type="compositionally biased region" description="Low complexity" evidence="1">
    <location>
        <begin position="593"/>
        <end position="605"/>
    </location>
</feature>
<comment type="caution">
    <text evidence="2">The sequence shown here is derived from an EMBL/GenBank/DDBJ whole genome shotgun (WGS) entry which is preliminary data.</text>
</comment>
<reference evidence="2 3" key="1">
    <citation type="submission" date="2023-09" db="EMBL/GenBank/DDBJ databases">
        <title>Multi-omics analysis of a traditional fermented food reveals byproduct-associated fungal strains for waste-to-food upcycling.</title>
        <authorList>
            <consortium name="Lawrence Berkeley National Laboratory"/>
            <person name="Rekdal V.M."/>
            <person name="Villalobos-Escobedo J.M."/>
            <person name="Rodriguez-Valeron N."/>
            <person name="Garcia M.O."/>
            <person name="Vasquez D.P."/>
            <person name="Damayanti I."/>
            <person name="Sorensen P.M."/>
            <person name="Baidoo E.E."/>
            <person name="De Carvalho A.C."/>
            <person name="Riley R."/>
            <person name="Lipzen A."/>
            <person name="He G."/>
            <person name="Yan M."/>
            <person name="Haridas S."/>
            <person name="Daum C."/>
            <person name="Yoshinaga Y."/>
            <person name="Ng V."/>
            <person name="Grigoriev I.V."/>
            <person name="Munk R."/>
            <person name="Nuraida L."/>
            <person name="Wijaya C.H."/>
            <person name="Morales P.-C."/>
            <person name="Keasling J.D."/>
        </authorList>
    </citation>
    <scope>NUCLEOTIDE SEQUENCE [LARGE SCALE GENOMIC DNA]</scope>
    <source>
        <strain evidence="2 3">FGSC 2613</strain>
    </source>
</reference>
<feature type="compositionally biased region" description="Basic and acidic residues" evidence="1">
    <location>
        <begin position="376"/>
        <end position="388"/>
    </location>
</feature>
<name>A0ABR3D3V8_NEUIN</name>
<feature type="compositionally biased region" description="Polar residues" evidence="1">
    <location>
        <begin position="389"/>
        <end position="398"/>
    </location>
</feature>
<feature type="region of interest" description="Disordered" evidence="1">
    <location>
        <begin position="295"/>
        <end position="337"/>
    </location>
</feature>
<dbReference type="EMBL" id="JAVLET010000010">
    <property type="protein sequence ID" value="KAL0467392.1"/>
    <property type="molecule type" value="Genomic_DNA"/>
</dbReference>
<feature type="region of interest" description="Disordered" evidence="1">
    <location>
        <begin position="177"/>
        <end position="219"/>
    </location>
</feature>
<keyword evidence="3" id="KW-1185">Reference proteome</keyword>
<evidence type="ECO:0008006" key="4">
    <source>
        <dbReference type="Google" id="ProtNLM"/>
    </source>
</evidence>
<feature type="region of interest" description="Disordered" evidence="1">
    <location>
        <begin position="554"/>
        <end position="573"/>
    </location>
</feature>
<feature type="region of interest" description="Disordered" evidence="1">
    <location>
        <begin position="485"/>
        <end position="515"/>
    </location>
</feature>
<feature type="compositionally biased region" description="Low complexity" evidence="1">
    <location>
        <begin position="207"/>
        <end position="218"/>
    </location>
</feature>
<evidence type="ECO:0000256" key="1">
    <source>
        <dbReference type="SAM" id="MobiDB-lite"/>
    </source>
</evidence>
<organism evidence="2 3">
    <name type="scientific">Neurospora intermedia</name>
    <dbReference type="NCBI Taxonomy" id="5142"/>
    <lineage>
        <taxon>Eukaryota</taxon>
        <taxon>Fungi</taxon>
        <taxon>Dikarya</taxon>
        <taxon>Ascomycota</taxon>
        <taxon>Pezizomycotina</taxon>
        <taxon>Sordariomycetes</taxon>
        <taxon>Sordariomycetidae</taxon>
        <taxon>Sordariales</taxon>
        <taxon>Sordariaceae</taxon>
        <taxon>Neurospora</taxon>
    </lineage>
</organism>
<accession>A0ABR3D3V8</accession>